<evidence type="ECO:0000256" key="5">
    <source>
        <dbReference type="ARBA" id="ARBA00022989"/>
    </source>
</evidence>
<reference evidence="8 9" key="1">
    <citation type="submission" date="2023-04" db="EMBL/GenBank/DDBJ databases">
        <title>A novel bacteria isolated from coastal sediment.</title>
        <authorList>
            <person name="Liu X.-J."/>
            <person name="Du Z.-J."/>
        </authorList>
    </citation>
    <scope>NUCLEOTIDE SEQUENCE [LARGE SCALE GENOMIC DNA]</scope>
    <source>
        <strain evidence="8 9">SDUM461003</strain>
    </source>
</reference>
<keyword evidence="3 7" id="KW-0812">Transmembrane</keyword>
<dbReference type="RefSeq" id="WP_308951935.1">
    <property type="nucleotide sequence ID" value="NZ_JARXHW010000053.1"/>
</dbReference>
<feature type="transmembrane region" description="Helical" evidence="7">
    <location>
        <begin position="356"/>
        <end position="373"/>
    </location>
</feature>
<keyword evidence="9" id="KW-1185">Reference proteome</keyword>
<evidence type="ECO:0000313" key="8">
    <source>
        <dbReference type="EMBL" id="MDQ8209125.1"/>
    </source>
</evidence>
<comment type="subcellular location">
    <subcellularLocation>
        <location evidence="1">Endomembrane system</location>
        <topology evidence="1">Multi-pass membrane protein</topology>
    </subcellularLocation>
    <subcellularLocation>
        <location evidence="2">Endoplasmic reticulum membrane</location>
    </subcellularLocation>
</comment>
<accession>A0ABU1AYC1</accession>
<evidence type="ECO:0000313" key="9">
    <source>
        <dbReference type="Proteomes" id="UP001225316"/>
    </source>
</evidence>
<evidence type="ECO:0000256" key="3">
    <source>
        <dbReference type="ARBA" id="ARBA00022692"/>
    </source>
</evidence>
<evidence type="ECO:0000256" key="1">
    <source>
        <dbReference type="ARBA" id="ARBA00004127"/>
    </source>
</evidence>
<proteinExistence type="predicted"/>
<evidence type="ECO:0000256" key="7">
    <source>
        <dbReference type="SAM" id="Phobius"/>
    </source>
</evidence>
<keyword evidence="5 7" id="KW-1133">Transmembrane helix</keyword>
<dbReference type="InterPro" id="IPR012430">
    <property type="entry name" value="TMEM43_fam"/>
</dbReference>
<dbReference type="EMBL" id="JARXHW010000053">
    <property type="protein sequence ID" value="MDQ8209125.1"/>
    <property type="molecule type" value="Genomic_DNA"/>
</dbReference>
<dbReference type="PANTHER" id="PTHR13416:SF2">
    <property type="entry name" value="TRANSMEMBRANE PROTEIN 43"/>
    <property type="match status" value="1"/>
</dbReference>
<keyword evidence="4" id="KW-0256">Endoplasmic reticulum</keyword>
<dbReference type="Pfam" id="PF07787">
    <property type="entry name" value="TMEM43"/>
    <property type="match status" value="1"/>
</dbReference>
<evidence type="ECO:0000256" key="2">
    <source>
        <dbReference type="ARBA" id="ARBA00004586"/>
    </source>
</evidence>
<name>A0ABU1AYC1_9BACT</name>
<evidence type="ECO:0000256" key="6">
    <source>
        <dbReference type="ARBA" id="ARBA00023136"/>
    </source>
</evidence>
<feature type="transmembrane region" description="Helical" evidence="7">
    <location>
        <begin position="20"/>
        <end position="41"/>
    </location>
</feature>
<dbReference type="Proteomes" id="UP001225316">
    <property type="component" value="Unassembled WGS sequence"/>
</dbReference>
<feature type="transmembrane region" description="Helical" evidence="7">
    <location>
        <begin position="288"/>
        <end position="309"/>
    </location>
</feature>
<sequence length="381" mass="41043">MAADSFSEISSNSWFSRIASSFKGILTGILLIIVSIVLLSWNEGRAVKRYKTLKEGAGAVVSIDSAQVDPSREGQLVHTSGTAVTTDTPSDSEFGISTHALKLTRQVEMYQWKESKSKDTQKKLGGSTETVTTYKYTKEWNTRPVRSDNFQELEGHRNPAEMRFTNTSFKASPVIVGGFTLTPAQVDMIGGAQALPFPSDYKVPSHIGESHLSPTELYIGKDPANPAIGDLKVSFAMVPEQSISLVAAQVQDSFQPYRTKVGGTINLLQSGTYSADAMIQVAQDNNKIMTWALRAGGLLLMFIGFNLLMGPLSVLADVVPFIGNIVGIGTAIVAMMLTAIAGLITIAVAWIVFRPVLAISLLLISGGVIYMIFKQAKSAKA</sequence>
<gene>
    <name evidence="8" type="ORF">QEH52_16485</name>
</gene>
<organism evidence="8 9">
    <name type="scientific">Thalassobacterium maritimum</name>
    <dbReference type="NCBI Taxonomy" id="3041265"/>
    <lineage>
        <taxon>Bacteria</taxon>
        <taxon>Pseudomonadati</taxon>
        <taxon>Verrucomicrobiota</taxon>
        <taxon>Opitutia</taxon>
        <taxon>Puniceicoccales</taxon>
        <taxon>Coraliomargaritaceae</taxon>
        <taxon>Thalassobacterium</taxon>
    </lineage>
</organism>
<feature type="transmembrane region" description="Helical" evidence="7">
    <location>
        <begin position="321"/>
        <end position="349"/>
    </location>
</feature>
<protein>
    <submittedName>
        <fullName evidence="8">TMEM43 family protein</fullName>
    </submittedName>
</protein>
<keyword evidence="6 7" id="KW-0472">Membrane</keyword>
<comment type="caution">
    <text evidence="8">The sequence shown here is derived from an EMBL/GenBank/DDBJ whole genome shotgun (WGS) entry which is preliminary data.</text>
</comment>
<dbReference type="PANTHER" id="PTHR13416">
    <property type="match status" value="1"/>
</dbReference>
<evidence type="ECO:0000256" key="4">
    <source>
        <dbReference type="ARBA" id="ARBA00022824"/>
    </source>
</evidence>